<dbReference type="EnsemblMetazoa" id="XM_031929460">
    <property type="protein sequence ID" value="XP_031785320"/>
    <property type="gene ID" value="LOC116417242"/>
</dbReference>
<dbReference type="GeneID" id="116417242"/>
<dbReference type="AlphaFoldDB" id="A0A7M7QEB2"/>
<organism evidence="2 3">
    <name type="scientific">Nasonia vitripennis</name>
    <name type="common">Parasitic wasp</name>
    <dbReference type="NCBI Taxonomy" id="7425"/>
    <lineage>
        <taxon>Eukaryota</taxon>
        <taxon>Metazoa</taxon>
        <taxon>Ecdysozoa</taxon>
        <taxon>Arthropoda</taxon>
        <taxon>Hexapoda</taxon>
        <taxon>Insecta</taxon>
        <taxon>Pterygota</taxon>
        <taxon>Neoptera</taxon>
        <taxon>Endopterygota</taxon>
        <taxon>Hymenoptera</taxon>
        <taxon>Apocrita</taxon>
        <taxon>Proctotrupomorpha</taxon>
        <taxon>Chalcidoidea</taxon>
        <taxon>Pteromalidae</taxon>
        <taxon>Pteromalinae</taxon>
        <taxon>Nasonia</taxon>
    </lineage>
</organism>
<feature type="compositionally biased region" description="Basic residues" evidence="1">
    <location>
        <begin position="1"/>
        <end position="13"/>
    </location>
</feature>
<reference evidence="2" key="1">
    <citation type="submission" date="2021-01" db="UniProtKB">
        <authorList>
            <consortium name="EnsemblMetazoa"/>
        </authorList>
    </citation>
    <scope>IDENTIFICATION</scope>
</reference>
<name>A0A7M7QEB2_NASVI</name>
<feature type="compositionally biased region" description="Basic and acidic residues" evidence="1">
    <location>
        <begin position="33"/>
        <end position="44"/>
    </location>
</feature>
<dbReference type="RefSeq" id="XP_031785320.1">
    <property type="nucleotide sequence ID" value="XM_031929460.1"/>
</dbReference>
<accession>A0A7M7QEB2</accession>
<feature type="region of interest" description="Disordered" evidence="1">
    <location>
        <begin position="1"/>
        <end position="61"/>
    </location>
</feature>
<dbReference type="InParanoid" id="A0A7M7QEB2"/>
<evidence type="ECO:0000313" key="3">
    <source>
        <dbReference type="Proteomes" id="UP000002358"/>
    </source>
</evidence>
<evidence type="ECO:0000313" key="2">
    <source>
        <dbReference type="EnsemblMetazoa" id="XP_031785320"/>
    </source>
</evidence>
<dbReference type="Proteomes" id="UP000002358">
    <property type="component" value="Chromosome 4"/>
</dbReference>
<protein>
    <submittedName>
        <fullName evidence="2">Uncharacterized protein</fullName>
    </submittedName>
</protein>
<dbReference type="KEGG" id="nvi:116417242"/>
<keyword evidence="3" id="KW-1185">Reference proteome</keyword>
<evidence type="ECO:0000256" key="1">
    <source>
        <dbReference type="SAM" id="MobiDB-lite"/>
    </source>
</evidence>
<feature type="compositionally biased region" description="Polar residues" evidence="1">
    <location>
        <begin position="48"/>
        <end position="58"/>
    </location>
</feature>
<sequence>MLRRSVGRKKTRRHIDQVKAHRPRRYNPIGSEQEDRNKKKEATRGRARTTSAYNTATAQRIHIDREKREEAKDQYRLCHPRPVKATLSQGRAICLLIGDRSRGYGDHDAMMILGRYFFQE</sequence>
<proteinExistence type="predicted"/>